<evidence type="ECO:0000313" key="2">
    <source>
        <dbReference type="EMBL" id="CAG8768583.1"/>
    </source>
</evidence>
<feature type="compositionally biased region" description="Pro residues" evidence="1">
    <location>
        <begin position="125"/>
        <end position="178"/>
    </location>
</feature>
<organism evidence="2 3">
    <name type="scientific">Cetraspora pellucida</name>
    <dbReference type="NCBI Taxonomy" id="1433469"/>
    <lineage>
        <taxon>Eukaryota</taxon>
        <taxon>Fungi</taxon>
        <taxon>Fungi incertae sedis</taxon>
        <taxon>Mucoromycota</taxon>
        <taxon>Glomeromycotina</taxon>
        <taxon>Glomeromycetes</taxon>
        <taxon>Diversisporales</taxon>
        <taxon>Gigasporaceae</taxon>
        <taxon>Cetraspora</taxon>
    </lineage>
</organism>
<sequence>IIEIVAIIYPNEVTNDRVDIKNLQKREFRTLVTKFITTSSYTRYFAVTSCSTPQIPVHYTPPPIHTKSKTPLPKPTPSKKKDPSISGLSRRAINCTVINHSSIVYTVITMTKTFVTYVPDPPTPIPPQVPTPKLPQVPTPEQPQVPTPEQPQVPTPEPPQVSQPGQPLPSEEPQPTEFPQPTISDLQPTNLQTSYSSTPNLSTPPIPSSPNIAR</sequence>
<dbReference type="Proteomes" id="UP000789759">
    <property type="component" value="Unassembled WGS sequence"/>
</dbReference>
<dbReference type="EMBL" id="CAJVQA010021376">
    <property type="protein sequence ID" value="CAG8768583.1"/>
    <property type="molecule type" value="Genomic_DNA"/>
</dbReference>
<dbReference type="OrthoDB" id="2449973at2759"/>
<feature type="non-terminal residue" evidence="2">
    <location>
        <position position="1"/>
    </location>
</feature>
<evidence type="ECO:0000313" key="3">
    <source>
        <dbReference type="Proteomes" id="UP000789759"/>
    </source>
</evidence>
<accession>A0A9N9J8D7</accession>
<evidence type="ECO:0000256" key="1">
    <source>
        <dbReference type="SAM" id="MobiDB-lite"/>
    </source>
</evidence>
<comment type="caution">
    <text evidence="2">The sequence shown here is derived from an EMBL/GenBank/DDBJ whole genome shotgun (WGS) entry which is preliminary data.</text>
</comment>
<feature type="region of interest" description="Disordered" evidence="1">
    <location>
        <begin position="125"/>
        <end position="214"/>
    </location>
</feature>
<feature type="region of interest" description="Disordered" evidence="1">
    <location>
        <begin position="58"/>
        <end position="87"/>
    </location>
</feature>
<protein>
    <submittedName>
        <fullName evidence="2">12425_t:CDS:1</fullName>
    </submittedName>
</protein>
<proteinExistence type="predicted"/>
<dbReference type="AlphaFoldDB" id="A0A9N9J8D7"/>
<keyword evidence="3" id="KW-1185">Reference proteome</keyword>
<name>A0A9N9J8D7_9GLOM</name>
<gene>
    <name evidence="2" type="ORF">CPELLU_LOCUS15724</name>
</gene>
<feature type="compositionally biased region" description="Polar residues" evidence="1">
    <location>
        <begin position="183"/>
        <end position="201"/>
    </location>
</feature>
<reference evidence="2" key="1">
    <citation type="submission" date="2021-06" db="EMBL/GenBank/DDBJ databases">
        <authorList>
            <person name="Kallberg Y."/>
            <person name="Tangrot J."/>
            <person name="Rosling A."/>
        </authorList>
    </citation>
    <scope>NUCLEOTIDE SEQUENCE</scope>
    <source>
        <strain evidence="2">FL966</strain>
    </source>
</reference>